<protein>
    <recommendedName>
        <fullName evidence="5">SHSP domain-containing protein</fullName>
    </recommendedName>
</protein>
<evidence type="ECO:0000313" key="7">
    <source>
        <dbReference type="Proteomes" id="UP000026961"/>
    </source>
</evidence>
<evidence type="ECO:0000313" key="6">
    <source>
        <dbReference type="EnsemblPlants" id="OGLUM03G39920.1"/>
    </source>
</evidence>
<organism evidence="6">
    <name type="scientific">Oryza glumipatula</name>
    <dbReference type="NCBI Taxonomy" id="40148"/>
    <lineage>
        <taxon>Eukaryota</taxon>
        <taxon>Viridiplantae</taxon>
        <taxon>Streptophyta</taxon>
        <taxon>Embryophyta</taxon>
        <taxon>Tracheophyta</taxon>
        <taxon>Spermatophyta</taxon>
        <taxon>Magnoliopsida</taxon>
        <taxon>Liliopsida</taxon>
        <taxon>Poales</taxon>
        <taxon>Poaceae</taxon>
        <taxon>BOP clade</taxon>
        <taxon>Oryzoideae</taxon>
        <taxon>Oryzeae</taxon>
        <taxon>Oryzinae</taxon>
        <taxon>Oryza</taxon>
    </lineage>
</organism>
<reference evidence="6" key="2">
    <citation type="submission" date="2018-05" db="EMBL/GenBank/DDBJ databases">
        <title>OgluRS3 (Oryza glumaepatula Reference Sequence Version 3).</title>
        <authorList>
            <person name="Zhang J."/>
            <person name="Kudrna D."/>
            <person name="Lee S."/>
            <person name="Talag J."/>
            <person name="Welchert J."/>
            <person name="Wing R.A."/>
        </authorList>
    </citation>
    <scope>NUCLEOTIDE SEQUENCE [LARGE SCALE GENOMIC DNA]</scope>
</reference>
<feature type="domain" description="SHSP" evidence="5">
    <location>
        <begin position="72"/>
        <end position="190"/>
    </location>
</feature>
<evidence type="ECO:0000259" key="5">
    <source>
        <dbReference type="PROSITE" id="PS01031"/>
    </source>
</evidence>
<accession>A0A0D9ZFF7</accession>
<evidence type="ECO:0000256" key="3">
    <source>
        <dbReference type="RuleBase" id="RU003616"/>
    </source>
</evidence>
<dbReference type="EnsemblPlants" id="OGLUM03G39920.1">
    <property type="protein sequence ID" value="OGLUM03G39920.1"/>
    <property type="gene ID" value="OGLUM03G39920"/>
</dbReference>
<feature type="region of interest" description="Disordered" evidence="4">
    <location>
        <begin position="187"/>
        <end position="206"/>
    </location>
</feature>
<proteinExistence type="inferred from homology"/>
<reference evidence="6" key="1">
    <citation type="submission" date="2015-04" db="UniProtKB">
        <authorList>
            <consortium name="EnsemblPlants"/>
        </authorList>
    </citation>
    <scope>IDENTIFICATION</scope>
</reference>
<dbReference type="InterPro" id="IPR044587">
    <property type="entry name" value="HSP21-like"/>
</dbReference>
<dbReference type="Pfam" id="PF00011">
    <property type="entry name" value="HSP20"/>
    <property type="match status" value="1"/>
</dbReference>
<dbReference type="CDD" id="cd06464">
    <property type="entry name" value="ACD_sHsps-like"/>
    <property type="match status" value="1"/>
</dbReference>
<dbReference type="Gramene" id="OGLUM03G39920.1">
    <property type="protein sequence ID" value="OGLUM03G39920.1"/>
    <property type="gene ID" value="OGLUM03G39920"/>
</dbReference>
<dbReference type="STRING" id="40148.A0A0D9ZFF7"/>
<dbReference type="HOGENOM" id="CLU_046737_12_2_1"/>
<evidence type="ECO:0000256" key="1">
    <source>
        <dbReference type="ARBA" id="ARBA00023016"/>
    </source>
</evidence>
<dbReference type="GO" id="GO:0009408">
    <property type="term" value="P:response to heat"/>
    <property type="evidence" value="ECO:0007669"/>
    <property type="project" value="InterPro"/>
</dbReference>
<dbReference type="InterPro" id="IPR002068">
    <property type="entry name" value="A-crystallin/Hsp20_dom"/>
</dbReference>
<dbReference type="AlphaFoldDB" id="A0A0D9ZFF7"/>
<keyword evidence="1" id="KW-0346">Stress response</keyword>
<dbReference type="Proteomes" id="UP000026961">
    <property type="component" value="Chromosome 3"/>
</dbReference>
<keyword evidence="7" id="KW-1185">Reference proteome</keyword>
<comment type="similarity">
    <text evidence="2 3">Belongs to the small heat shock protein (HSP20) family.</text>
</comment>
<sequence length="219" mass="24342">MADATSPTISISMLLISSLFGSATRRSALNNISPFALVDPITDADDTIDARHDRLNVRQCHAGVPRRAVEIADDREGADMLRDIMDDDKRGEIRFDMLGLSREDVKVMVEDNMLVIRGEHSKEDGEGTGGSDDGWWKECSMSSYNMRLVLPNVGDKGKVHTELKNGVLFVIVPKTEVKHKVIEGVEQRGEGREEDGRKKVEDRKEMDEKCDGGGMILIL</sequence>
<dbReference type="eggNOG" id="KOG0710">
    <property type="taxonomic scope" value="Eukaryota"/>
</dbReference>
<dbReference type="Gene3D" id="2.60.40.790">
    <property type="match status" value="1"/>
</dbReference>
<dbReference type="SUPFAM" id="SSF49764">
    <property type="entry name" value="HSP20-like chaperones"/>
    <property type="match status" value="1"/>
</dbReference>
<dbReference type="PANTHER" id="PTHR46733:SF4">
    <property type="entry name" value="HEAT SHOCK PROTEIN 21, CHLOROPLASTIC"/>
    <property type="match status" value="1"/>
</dbReference>
<name>A0A0D9ZFF7_9ORYZ</name>
<evidence type="ECO:0000256" key="4">
    <source>
        <dbReference type="SAM" id="MobiDB-lite"/>
    </source>
</evidence>
<evidence type="ECO:0000256" key="2">
    <source>
        <dbReference type="PROSITE-ProRule" id="PRU00285"/>
    </source>
</evidence>
<dbReference type="PROSITE" id="PS01031">
    <property type="entry name" value="SHSP"/>
    <property type="match status" value="1"/>
</dbReference>
<dbReference type="InterPro" id="IPR008978">
    <property type="entry name" value="HSP20-like_chaperone"/>
</dbReference>
<dbReference type="PANTHER" id="PTHR46733">
    <property type="entry name" value="26.5 KDA HEAT SHOCK PROTEIN, MITOCHONDRIAL"/>
    <property type="match status" value="1"/>
</dbReference>